<dbReference type="GO" id="GO:0043103">
    <property type="term" value="P:hypoxanthine salvage"/>
    <property type="evidence" value="ECO:0007669"/>
    <property type="project" value="TreeGrafter"/>
</dbReference>
<dbReference type="SUPFAM" id="SSF51556">
    <property type="entry name" value="Metallo-dependent hydrolases"/>
    <property type="match status" value="1"/>
</dbReference>
<evidence type="ECO:0000313" key="8">
    <source>
        <dbReference type="EMBL" id="GGW95820.1"/>
    </source>
</evidence>
<sequence length="334" mass="36033">MLNYDLPVVDLHRHLDGNVRPATIFDLAQQYSLPLPVKTPQALAEYVQIQDRTSDLMAFIGCLQHGMDVLREPDACRRIAYENVEDAAAEQLDYVELRFSPAFMAQAFNLSLHAVTEAVIDGVTAGVRAFGVRVGLLGILSRTFGVDRCYEELSALLHYRDALVGLDLAGDEKGFPGALFTGHFKKARDAGLAITVHAGEADGPASIRQAIDELGASRIGHGVAAVTSVELMSELAKRNIGIESCLTSNYQTGAFTDTANHPFRRFLDAGMAVTLNTDDPGVSAITLSSEYALAASALGLSESTLANVQQTALEQAFLSDSEKRLIRQKKRGGH</sequence>
<evidence type="ECO:0000256" key="1">
    <source>
        <dbReference type="ARBA" id="ARBA00001947"/>
    </source>
</evidence>
<evidence type="ECO:0000313" key="9">
    <source>
        <dbReference type="Proteomes" id="UP000631300"/>
    </source>
</evidence>
<comment type="caution">
    <text evidence="8">The sequence shown here is derived from an EMBL/GenBank/DDBJ whole genome shotgun (WGS) entry which is preliminary data.</text>
</comment>
<evidence type="ECO:0000256" key="3">
    <source>
        <dbReference type="ARBA" id="ARBA00012784"/>
    </source>
</evidence>
<dbReference type="CDD" id="cd01320">
    <property type="entry name" value="ADA"/>
    <property type="match status" value="1"/>
</dbReference>
<dbReference type="GO" id="GO:0046872">
    <property type="term" value="F:metal ion binding"/>
    <property type="evidence" value="ECO:0007669"/>
    <property type="project" value="UniProtKB-KW"/>
</dbReference>
<keyword evidence="6" id="KW-0862">Zinc</keyword>
<dbReference type="NCBIfam" id="TIGR01430">
    <property type="entry name" value="aden_deam"/>
    <property type="match status" value="1"/>
</dbReference>
<keyword evidence="9" id="KW-1185">Reference proteome</keyword>
<dbReference type="EC" id="3.5.4.4" evidence="3"/>
<dbReference type="Pfam" id="PF00962">
    <property type="entry name" value="A_deaminase"/>
    <property type="match status" value="1"/>
</dbReference>
<dbReference type="InterPro" id="IPR001365">
    <property type="entry name" value="A_deaminase_dom"/>
</dbReference>
<dbReference type="RefSeq" id="WP_189408219.1">
    <property type="nucleotide sequence ID" value="NZ_BMXP01000012.1"/>
</dbReference>
<evidence type="ECO:0000256" key="6">
    <source>
        <dbReference type="ARBA" id="ARBA00022833"/>
    </source>
</evidence>
<comment type="similarity">
    <text evidence="2">Belongs to the metallo-dependent hydrolases superfamily. Adenosine and AMP deaminases family.</text>
</comment>
<name>A0A918JPV6_9ALTE</name>
<organism evidence="8 9">
    <name type="scientific">Alteromonas halophila</name>
    <dbReference type="NCBI Taxonomy" id="516698"/>
    <lineage>
        <taxon>Bacteria</taxon>
        <taxon>Pseudomonadati</taxon>
        <taxon>Pseudomonadota</taxon>
        <taxon>Gammaproteobacteria</taxon>
        <taxon>Alteromonadales</taxon>
        <taxon>Alteromonadaceae</taxon>
        <taxon>Alteromonas/Salinimonas group</taxon>
        <taxon>Alteromonas</taxon>
    </lineage>
</organism>
<dbReference type="InterPro" id="IPR006330">
    <property type="entry name" value="Ado/ade_deaminase"/>
</dbReference>
<feature type="domain" description="Adenosine deaminase" evidence="7">
    <location>
        <begin position="7"/>
        <end position="328"/>
    </location>
</feature>
<evidence type="ECO:0000256" key="4">
    <source>
        <dbReference type="ARBA" id="ARBA00022723"/>
    </source>
</evidence>
<evidence type="ECO:0000256" key="5">
    <source>
        <dbReference type="ARBA" id="ARBA00022801"/>
    </source>
</evidence>
<dbReference type="EMBL" id="BMXP01000012">
    <property type="protein sequence ID" value="GGW95820.1"/>
    <property type="molecule type" value="Genomic_DNA"/>
</dbReference>
<keyword evidence="5" id="KW-0378">Hydrolase</keyword>
<evidence type="ECO:0000259" key="7">
    <source>
        <dbReference type="Pfam" id="PF00962"/>
    </source>
</evidence>
<reference evidence="8" key="1">
    <citation type="journal article" date="2014" name="Int. J. Syst. Evol. Microbiol.">
        <title>Complete genome sequence of Corynebacterium casei LMG S-19264T (=DSM 44701T), isolated from a smear-ripened cheese.</title>
        <authorList>
            <consortium name="US DOE Joint Genome Institute (JGI-PGF)"/>
            <person name="Walter F."/>
            <person name="Albersmeier A."/>
            <person name="Kalinowski J."/>
            <person name="Ruckert C."/>
        </authorList>
    </citation>
    <scope>NUCLEOTIDE SEQUENCE</scope>
    <source>
        <strain evidence="8">KCTC 22164</strain>
    </source>
</reference>
<dbReference type="GO" id="GO:0006154">
    <property type="term" value="P:adenosine catabolic process"/>
    <property type="evidence" value="ECO:0007669"/>
    <property type="project" value="TreeGrafter"/>
</dbReference>
<dbReference type="Proteomes" id="UP000631300">
    <property type="component" value="Unassembled WGS sequence"/>
</dbReference>
<keyword evidence="4" id="KW-0479">Metal-binding</keyword>
<dbReference type="InterPro" id="IPR032466">
    <property type="entry name" value="Metal_Hydrolase"/>
</dbReference>
<dbReference type="GO" id="GO:0046103">
    <property type="term" value="P:inosine biosynthetic process"/>
    <property type="evidence" value="ECO:0007669"/>
    <property type="project" value="TreeGrafter"/>
</dbReference>
<evidence type="ECO:0000256" key="2">
    <source>
        <dbReference type="ARBA" id="ARBA00006676"/>
    </source>
</evidence>
<dbReference type="GO" id="GO:0005829">
    <property type="term" value="C:cytosol"/>
    <property type="evidence" value="ECO:0007669"/>
    <property type="project" value="TreeGrafter"/>
</dbReference>
<dbReference type="PANTHER" id="PTHR11409">
    <property type="entry name" value="ADENOSINE DEAMINASE"/>
    <property type="match status" value="1"/>
</dbReference>
<reference evidence="8" key="2">
    <citation type="submission" date="2020-09" db="EMBL/GenBank/DDBJ databases">
        <authorList>
            <person name="Sun Q."/>
            <person name="Kim S."/>
        </authorList>
    </citation>
    <scope>NUCLEOTIDE SEQUENCE</scope>
    <source>
        <strain evidence="8">KCTC 22164</strain>
    </source>
</reference>
<dbReference type="GO" id="GO:0004000">
    <property type="term" value="F:adenosine deaminase activity"/>
    <property type="evidence" value="ECO:0007669"/>
    <property type="project" value="TreeGrafter"/>
</dbReference>
<gene>
    <name evidence="8" type="primary">add</name>
    <name evidence="8" type="ORF">GCM10007391_32480</name>
</gene>
<dbReference type="AlphaFoldDB" id="A0A918JPV6"/>
<accession>A0A918JPV6</accession>
<proteinExistence type="inferred from homology"/>
<protein>
    <recommendedName>
        <fullName evidence="3">adenosine deaminase</fullName>
        <ecNumber evidence="3">3.5.4.4</ecNumber>
    </recommendedName>
</protein>
<comment type="cofactor">
    <cofactor evidence="1">
        <name>Zn(2+)</name>
        <dbReference type="ChEBI" id="CHEBI:29105"/>
    </cofactor>
</comment>
<dbReference type="Gene3D" id="3.20.20.140">
    <property type="entry name" value="Metal-dependent hydrolases"/>
    <property type="match status" value="1"/>
</dbReference>
<dbReference type="PANTHER" id="PTHR11409:SF43">
    <property type="entry name" value="ADENOSINE DEAMINASE"/>
    <property type="match status" value="1"/>
</dbReference>